<dbReference type="GO" id="GO:0005886">
    <property type="term" value="C:plasma membrane"/>
    <property type="evidence" value="ECO:0007669"/>
    <property type="project" value="UniProtKB-SubCell"/>
</dbReference>
<dbReference type="PROSITE" id="PS50929">
    <property type="entry name" value="ABC_TM1F"/>
    <property type="match status" value="1"/>
</dbReference>
<dbReference type="EMBL" id="JNUP01000023">
    <property type="protein sequence ID" value="KGE73630.1"/>
    <property type="molecule type" value="Genomic_DNA"/>
</dbReference>
<dbReference type="SMART" id="SM00382">
    <property type="entry name" value="AAA"/>
    <property type="match status" value="1"/>
</dbReference>
<evidence type="ECO:0000313" key="12">
    <source>
        <dbReference type="EMBL" id="KGE73630.1"/>
    </source>
</evidence>
<evidence type="ECO:0000256" key="4">
    <source>
        <dbReference type="ARBA" id="ARBA00022692"/>
    </source>
</evidence>
<feature type="transmembrane region" description="Helical" evidence="9">
    <location>
        <begin position="160"/>
        <end position="178"/>
    </location>
</feature>
<evidence type="ECO:0000256" key="3">
    <source>
        <dbReference type="ARBA" id="ARBA00022475"/>
    </source>
</evidence>
<evidence type="ECO:0000256" key="8">
    <source>
        <dbReference type="ARBA" id="ARBA00023136"/>
    </source>
</evidence>
<evidence type="ECO:0000313" key="13">
    <source>
        <dbReference type="Proteomes" id="UP000029692"/>
    </source>
</evidence>
<dbReference type="FunFam" id="3.40.50.300:FF:000221">
    <property type="entry name" value="Multidrug ABC transporter ATP-binding protein"/>
    <property type="match status" value="1"/>
</dbReference>
<keyword evidence="8 9" id="KW-0472">Membrane</keyword>
<feature type="transmembrane region" description="Helical" evidence="9">
    <location>
        <begin position="283"/>
        <end position="301"/>
    </location>
</feature>
<dbReference type="InterPro" id="IPR017871">
    <property type="entry name" value="ABC_transporter-like_CS"/>
</dbReference>
<dbReference type="OrthoDB" id="341671at2"/>
<sequence>MLKTYSALAPYLKRHRLSYLFGLISLIITSGGQLFIPQYIKRMVDTIAQGSFSPADLMRPLVFMVLLALVIGIGRFGWRFWLHGAARRIETELRADLFSHMTLLGDSYYQNHNTGDLMARGTHDLHQIRMATSMGLVAFFDGVFMTIAILVIMLEQNSELALFTIIPLPFITVLVLGLGKAIGSLFRAVQESFSRLSGQSQETFANLKLIQGFVKEQYFIKRFADANDQYQIQNLRLIQVWGFLFPLVTFLSGLTTLILLWVGGGKVISGSLSPGEFVATLNYLQMLIWPMLGAGFTVNLLQRGKTSLIRVQEIMNAAPEFTTDEGLLDECKPFSQSMVLSKVCAEYNETRVLSDISVSINAGETLGVLGPTGSGKTTLIRLLLRLVEPCDGEITIDSTPYGNVEPRSLRKRFGYVSQDSFLFSDSIRNNILFSLGEERGSVSEEHINKIIAISGLQQDLDQFPEGIETQIGERGISVSGGQKQRIAIARGLMSNPDILILDDSLSAVDAQTEEHILSHIMAIRRGKTTIMISHRVNALRLSDTIIVLEQGTITHQGSHAELLRKDCYYRDIYNLQQSEDDTEAQL</sequence>
<reference evidence="12 13" key="1">
    <citation type="submission" date="2014-05" db="EMBL/GenBank/DDBJ databases">
        <title>De novo Genome Sequence of Spirocheata sp.</title>
        <authorList>
            <person name="Shivani Y."/>
            <person name="Subhash Y."/>
            <person name="Tushar L."/>
            <person name="Sasikala C."/>
            <person name="Ramana C.V."/>
        </authorList>
    </citation>
    <scope>NUCLEOTIDE SEQUENCE [LARGE SCALE GENOMIC DNA]</scope>
    <source>
        <strain evidence="12 13">JC230</strain>
    </source>
</reference>
<dbReference type="InterPro" id="IPR036640">
    <property type="entry name" value="ABC1_TM_sf"/>
</dbReference>
<dbReference type="Gene3D" id="3.40.50.300">
    <property type="entry name" value="P-loop containing nucleotide triphosphate hydrolases"/>
    <property type="match status" value="1"/>
</dbReference>
<evidence type="ECO:0000256" key="2">
    <source>
        <dbReference type="ARBA" id="ARBA00022448"/>
    </source>
</evidence>
<gene>
    <name evidence="12" type="ORF">DC28_03045</name>
</gene>
<evidence type="ECO:0000256" key="6">
    <source>
        <dbReference type="ARBA" id="ARBA00022840"/>
    </source>
</evidence>
<dbReference type="PANTHER" id="PTHR43394:SF1">
    <property type="entry name" value="ATP-BINDING CASSETTE SUB-FAMILY B MEMBER 10, MITOCHONDRIAL"/>
    <property type="match status" value="1"/>
</dbReference>
<keyword evidence="3" id="KW-1003">Cell membrane</keyword>
<evidence type="ECO:0000256" key="1">
    <source>
        <dbReference type="ARBA" id="ARBA00004651"/>
    </source>
</evidence>
<dbReference type="AlphaFoldDB" id="A0A098R0D5"/>
<feature type="transmembrane region" description="Helical" evidence="9">
    <location>
        <begin position="60"/>
        <end position="78"/>
    </location>
</feature>
<feature type="domain" description="ABC transporter" evidence="10">
    <location>
        <begin position="335"/>
        <end position="575"/>
    </location>
</feature>
<keyword evidence="13" id="KW-1185">Reference proteome</keyword>
<dbReference type="SUPFAM" id="SSF90123">
    <property type="entry name" value="ABC transporter transmembrane region"/>
    <property type="match status" value="1"/>
</dbReference>
<keyword evidence="6" id="KW-0067">ATP-binding</keyword>
<feature type="transmembrane region" description="Helical" evidence="9">
    <location>
        <begin position="136"/>
        <end position="154"/>
    </location>
</feature>
<feature type="transmembrane region" description="Helical" evidence="9">
    <location>
        <begin position="20"/>
        <end position="40"/>
    </location>
</feature>
<keyword evidence="7 9" id="KW-1133">Transmembrane helix</keyword>
<dbReference type="InterPro" id="IPR003593">
    <property type="entry name" value="AAA+_ATPase"/>
</dbReference>
<keyword evidence="5" id="KW-0547">Nucleotide-binding</keyword>
<evidence type="ECO:0000256" key="9">
    <source>
        <dbReference type="SAM" id="Phobius"/>
    </source>
</evidence>
<dbReference type="GO" id="GO:0015421">
    <property type="term" value="F:ABC-type oligopeptide transporter activity"/>
    <property type="evidence" value="ECO:0007669"/>
    <property type="project" value="TreeGrafter"/>
</dbReference>
<dbReference type="eggNOG" id="COG1132">
    <property type="taxonomic scope" value="Bacteria"/>
</dbReference>
<evidence type="ECO:0000259" key="11">
    <source>
        <dbReference type="PROSITE" id="PS50929"/>
    </source>
</evidence>
<name>A0A098R0D5_9SPIO</name>
<dbReference type="Proteomes" id="UP000029692">
    <property type="component" value="Unassembled WGS sequence"/>
</dbReference>
<dbReference type="PROSITE" id="PS50893">
    <property type="entry name" value="ABC_TRANSPORTER_2"/>
    <property type="match status" value="1"/>
</dbReference>
<dbReference type="Pfam" id="PF00664">
    <property type="entry name" value="ABC_membrane"/>
    <property type="match status" value="1"/>
</dbReference>
<evidence type="ECO:0000259" key="10">
    <source>
        <dbReference type="PROSITE" id="PS50893"/>
    </source>
</evidence>
<evidence type="ECO:0008006" key="14">
    <source>
        <dbReference type="Google" id="ProtNLM"/>
    </source>
</evidence>
<dbReference type="STRING" id="1480694.DC28_03045"/>
<feature type="domain" description="ABC transmembrane type-1" evidence="11">
    <location>
        <begin position="20"/>
        <end position="303"/>
    </location>
</feature>
<comment type="subcellular location">
    <subcellularLocation>
        <location evidence="1">Cell membrane</location>
        <topology evidence="1">Multi-pass membrane protein</topology>
    </subcellularLocation>
</comment>
<comment type="caution">
    <text evidence="12">The sequence shown here is derived from an EMBL/GenBank/DDBJ whole genome shotgun (WGS) entry which is preliminary data.</text>
</comment>
<evidence type="ECO:0000256" key="5">
    <source>
        <dbReference type="ARBA" id="ARBA00022741"/>
    </source>
</evidence>
<dbReference type="GO" id="GO:0005524">
    <property type="term" value="F:ATP binding"/>
    <property type="evidence" value="ECO:0007669"/>
    <property type="project" value="UniProtKB-KW"/>
</dbReference>
<keyword evidence="2" id="KW-0813">Transport</keyword>
<dbReference type="Gene3D" id="1.20.1560.10">
    <property type="entry name" value="ABC transporter type 1, transmembrane domain"/>
    <property type="match status" value="1"/>
</dbReference>
<keyword evidence="4 9" id="KW-0812">Transmembrane</keyword>
<organism evidence="12 13">
    <name type="scientific">Spirochaeta lutea</name>
    <dbReference type="NCBI Taxonomy" id="1480694"/>
    <lineage>
        <taxon>Bacteria</taxon>
        <taxon>Pseudomonadati</taxon>
        <taxon>Spirochaetota</taxon>
        <taxon>Spirochaetia</taxon>
        <taxon>Spirochaetales</taxon>
        <taxon>Spirochaetaceae</taxon>
        <taxon>Spirochaeta</taxon>
    </lineage>
</organism>
<dbReference type="GO" id="GO:0016887">
    <property type="term" value="F:ATP hydrolysis activity"/>
    <property type="evidence" value="ECO:0007669"/>
    <property type="project" value="InterPro"/>
</dbReference>
<evidence type="ECO:0000256" key="7">
    <source>
        <dbReference type="ARBA" id="ARBA00022989"/>
    </source>
</evidence>
<accession>A0A098R0D5</accession>
<protein>
    <recommendedName>
        <fullName evidence="14">ABC transporter</fullName>
    </recommendedName>
</protein>
<dbReference type="Pfam" id="PF00005">
    <property type="entry name" value="ABC_tran"/>
    <property type="match status" value="1"/>
</dbReference>
<proteinExistence type="predicted"/>
<dbReference type="InterPro" id="IPR027417">
    <property type="entry name" value="P-loop_NTPase"/>
</dbReference>
<dbReference type="InterPro" id="IPR003439">
    <property type="entry name" value="ABC_transporter-like_ATP-bd"/>
</dbReference>
<dbReference type="RefSeq" id="WP_037545605.1">
    <property type="nucleotide sequence ID" value="NZ_JNUP01000023.1"/>
</dbReference>
<dbReference type="PROSITE" id="PS00211">
    <property type="entry name" value="ABC_TRANSPORTER_1"/>
    <property type="match status" value="1"/>
</dbReference>
<dbReference type="PANTHER" id="PTHR43394">
    <property type="entry name" value="ATP-DEPENDENT PERMEASE MDL1, MITOCHONDRIAL"/>
    <property type="match status" value="1"/>
</dbReference>
<feature type="transmembrane region" description="Helical" evidence="9">
    <location>
        <begin position="240"/>
        <end position="263"/>
    </location>
</feature>
<dbReference type="CDD" id="cd18541">
    <property type="entry name" value="ABC_6TM_TmrB_like"/>
    <property type="match status" value="1"/>
</dbReference>
<dbReference type="SUPFAM" id="SSF52540">
    <property type="entry name" value="P-loop containing nucleoside triphosphate hydrolases"/>
    <property type="match status" value="1"/>
</dbReference>
<dbReference type="InterPro" id="IPR039421">
    <property type="entry name" value="Type_1_exporter"/>
</dbReference>
<dbReference type="InterPro" id="IPR011527">
    <property type="entry name" value="ABC1_TM_dom"/>
</dbReference>